<evidence type="ECO:0000313" key="2">
    <source>
        <dbReference type="Proteomes" id="UP000616151"/>
    </source>
</evidence>
<dbReference type="Proteomes" id="UP000616151">
    <property type="component" value="Unassembled WGS sequence"/>
</dbReference>
<proteinExistence type="predicted"/>
<organism evidence="1 2">
    <name type="scientific">Taklimakanibacter albus</name>
    <dbReference type="NCBI Taxonomy" id="2800327"/>
    <lineage>
        <taxon>Bacteria</taxon>
        <taxon>Pseudomonadati</taxon>
        <taxon>Pseudomonadota</taxon>
        <taxon>Alphaproteobacteria</taxon>
        <taxon>Hyphomicrobiales</taxon>
        <taxon>Aestuariivirgaceae</taxon>
        <taxon>Taklimakanibacter</taxon>
    </lineage>
</organism>
<accession>A0ACC5RB21</accession>
<dbReference type="EMBL" id="JAENHL010000008">
    <property type="protein sequence ID" value="MBK1869794.1"/>
    <property type="molecule type" value="Genomic_DNA"/>
</dbReference>
<sequence length="305" mass="33848">MLGRVSDADLRLLRVFAAVVECGGFAAAQALLNVSESTISTHMHDLETRLGLRLCQRGRGGFRLTEDGEVVFRAASDLFGSLDRFQTKIATRKRQLNGPLVIGMPDNIITHPEFPLSAAIDRFYGRDNAVHITVEVLTPRDLERGVLEGKLHLAIAPRHQRVAGLRYDKLLAEINYFYCGRKHALFTQAGRKPSLEEIAGAGLISRGYLSNFDQRFFKDAPHHATVFSMEASALLILSGRFGGFLPSYYAQRWVASGEMRPLRPDILAYSPDFFIVTRKGSELSLAAKTFHGDLRAVAAEMKKGK</sequence>
<protein>
    <submittedName>
        <fullName evidence="1">LysR family transcriptional regulator</fullName>
    </submittedName>
</protein>
<evidence type="ECO:0000313" key="1">
    <source>
        <dbReference type="EMBL" id="MBK1869794.1"/>
    </source>
</evidence>
<comment type="caution">
    <text evidence="1">The sequence shown here is derived from an EMBL/GenBank/DDBJ whole genome shotgun (WGS) entry which is preliminary data.</text>
</comment>
<name>A0ACC5RB21_9HYPH</name>
<reference evidence="1" key="1">
    <citation type="submission" date="2021-01" db="EMBL/GenBank/DDBJ databases">
        <authorList>
            <person name="Sun Q."/>
        </authorList>
    </citation>
    <scope>NUCLEOTIDE SEQUENCE</scope>
    <source>
        <strain evidence="1">YIM B02566</strain>
    </source>
</reference>
<gene>
    <name evidence="1" type="ORF">JHL16_25755</name>
</gene>
<keyword evidence="2" id="KW-1185">Reference proteome</keyword>